<protein>
    <submittedName>
        <fullName evidence="11">CUB and sushi domain-containing protein 3-like</fullName>
    </submittedName>
</protein>
<dbReference type="Gene3D" id="2.10.70.10">
    <property type="entry name" value="Complement Module, domain 1"/>
    <property type="match status" value="4"/>
</dbReference>
<keyword evidence="7" id="KW-0768">Sushi</keyword>
<dbReference type="Proteomes" id="UP000727407">
    <property type="component" value="Unassembled WGS sequence"/>
</dbReference>
<dbReference type="AlphaFoldDB" id="A0A8J4XA62"/>
<comment type="subcellular location">
    <subcellularLocation>
        <location evidence="1">Membrane</location>
    </subcellularLocation>
</comment>
<feature type="domain" description="Sushi" evidence="10">
    <location>
        <begin position="28"/>
        <end position="85"/>
    </location>
</feature>
<evidence type="ECO:0000256" key="8">
    <source>
        <dbReference type="SAM" id="MobiDB-lite"/>
    </source>
</evidence>
<dbReference type="InterPro" id="IPR035976">
    <property type="entry name" value="Sushi/SCR/CCP_sf"/>
</dbReference>
<evidence type="ECO:0000256" key="3">
    <source>
        <dbReference type="ARBA" id="ARBA00022737"/>
    </source>
</evidence>
<dbReference type="SUPFAM" id="SSF57535">
    <property type="entry name" value="Complement control module/SCR domain"/>
    <property type="match status" value="4"/>
</dbReference>
<keyword evidence="9" id="KW-0812">Transmembrane</keyword>
<evidence type="ECO:0000313" key="12">
    <source>
        <dbReference type="Proteomes" id="UP000727407"/>
    </source>
</evidence>
<dbReference type="Pfam" id="PF00084">
    <property type="entry name" value="Sushi"/>
    <property type="match status" value="4"/>
</dbReference>
<name>A0A8J4XA62_CLAMG</name>
<dbReference type="OrthoDB" id="5804959at2759"/>
<feature type="disulfide bond" evidence="7">
    <location>
        <begin position="176"/>
        <end position="203"/>
    </location>
</feature>
<feature type="compositionally biased region" description="Polar residues" evidence="8">
    <location>
        <begin position="406"/>
        <end position="423"/>
    </location>
</feature>
<evidence type="ECO:0000256" key="7">
    <source>
        <dbReference type="PROSITE-ProRule" id="PRU00302"/>
    </source>
</evidence>
<dbReference type="EMBL" id="QNUK01000178">
    <property type="protein sequence ID" value="KAF5899103.1"/>
    <property type="molecule type" value="Genomic_DNA"/>
</dbReference>
<evidence type="ECO:0000256" key="1">
    <source>
        <dbReference type="ARBA" id="ARBA00004370"/>
    </source>
</evidence>
<evidence type="ECO:0000256" key="9">
    <source>
        <dbReference type="SAM" id="Phobius"/>
    </source>
</evidence>
<feature type="non-terminal residue" evidence="11">
    <location>
        <position position="451"/>
    </location>
</feature>
<organism evidence="11 12">
    <name type="scientific">Clarias magur</name>
    <name type="common">Asian catfish</name>
    <name type="synonym">Macropteronotus magur</name>
    <dbReference type="NCBI Taxonomy" id="1594786"/>
    <lineage>
        <taxon>Eukaryota</taxon>
        <taxon>Metazoa</taxon>
        <taxon>Chordata</taxon>
        <taxon>Craniata</taxon>
        <taxon>Vertebrata</taxon>
        <taxon>Euteleostomi</taxon>
        <taxon>Actinopterygii</taxon>
        <taxon>Neopterygii</taxon>
        <taxon>Teleostei</taxon>
        <taxon>Ostariophysi</taxon>
        <taxon>Siluriformes</taxon>
        <taxon>Clariidae</taxon>
        <taxon>Clarias</taxon>
    </lineage>
</organism>
<dbReference type="PANTHER" id="PTHR45656:SF4">
    <property type="entry name" value="PROTEIN CBR-CLEC-78"/>
    <property type="match status" value="1"/>
</dbReference>
<keyword evidence="3" id="KW-0677">Repeat</keyword>
<evidence type="ECO:0000313" key="11">
    <source>
        <dbReference type="EMBL" id="KAF5899103.1"/>
    </source>
</evidence>
<feature type="domain" description="Sushi" evidence="10">
    <location>
        <begin position="147"/>
        <end position="205"/>
    </location>
</feature>
<keyword evidence="5 7" id="KW-1015">Disulfide bond</keyword>
<feature type="non-terminal residue" evidence="11">
    <location>
        <position position="1"/>
    </location>
</feature>
<sequence>FYVIYVHQKPGQGSGITRSQTKLLRTAVTCPAPPRINNGEVEGSVFHWGTSVSYGCLSGYELSFPATLTCVGQGSWSGDVPLCMPRFCGDPGIPAQAKREGQSFIFKSEVLYSCSAPYVLVGSSTRVCQADGTWSGSQPRCIEPTKTTCENPGTPEYGSLNASLGFKVGGTVRFHCQSGHLLLGSTTRTCQSDLTWSGDQPECIPHSCKQPRSPPHASVLGLDVPSLGYMLVYSCQTGFVLTGGSEHRVCRPDGSWSGKVPVCRVGSKPAEKAAVPVQGTPSPKARVPDDVFAPAYVWKGSLEYKAAKQPVTLTITDFNATSGRVNATLTNRNAELLLSGVYKSGEARLTLRLYHMRVLVHGSHARITEETWTMDGFVSAEHEGGPYVFQGYIQGRDYGQFGLQRQGPNITETTRSSEAPPGTNSSSVAVAILVPFFALIFAGFGFYLYKQ</sequence>
<comment type="caution">
    <text evidence="7">Lacks conserved residue(s) required for the propagation of feature annotation.</text>
</comment>
<dbReference type="InterPro" id="IPR051277">
    <property type="entry name" value="SEZ6_CSMD_C4BPB_Regulators"/>
</dbReference>
<evidence type="ECO:0000256" key="6">
    <source>
        <dbReference type="ARBA" id="ARBA00023180"/>
    </source>
</evidence>
<evidence type="ECO:0000256" key="2">
    <source>
        <dbReference type="ARBA" id="ARBA00022729"/>
    </source>
</evidence>
<keyword evidence="6" id="KW-0325">Glycoprotein</keyword>
<feature type="transmembrane region" description="Helical" evidence="9">
    <location>
        <begin position="428"/>
        <end position="449"/>
    </location>
</feature>
<accession>A0A8J4XA62</accession>
<gene>
    <name evidence="11" type="ORF">DAT39_011198</name>
</gene>
<evidence type="ECO:0000256" key="4">
    <source>
        <dbReference type="ARBA" id="ARBA00023136"/>
    </source>
</evidence>
<comment type="caution">
    <text evidence="11">The sequence shown here is derived from an EMBL/GenBank/DDBJ whole genome shotgun (WGS) entry which is preliminary data.</text>
</comment>
<keyword evidence="4 9" id="KW-0472">Membrane</keyword>
<feature type="domain" description="Sushi" evidence="10">
    <location>
        <begin position="86"/>
        <end position="143"/>
    </location>
</feature>
<dbReference type="GO" id="GO:0016020">
    <property type="term" value="C:membrane"/>
    <property type="evidence" value="ECO:0007669"/>
    <property type="project" value="UniProtKB-SubCell"/>
</dbReference>
<dbReference type="CDD" id="cd00033">
    <property type="entry name" value="CCP"/>
    <property type="match status" value="4"/>
</dbReference>
<evidence type="ECO:0000256" key="5">
    <source>
        <dbReference type="ARBA" id="ARBA00023157"/>
    </source>
</evidence>
<keyword evidence="12" id="KW-1185">Reference proteome</keyword>
<evidence type="ECO:0000259" key="10">
    <source>
        <dbReference type="PROSITE" id="PS50923"/>
    </source>
</evidence>
<dbReference type="PROSITE" id="PS50923">
    <property type="entry name" value="SUSHI"/>
    <property type="match status" value="4"/>
</dbReference>
<dbReference type="PANTHER" id="PTHR45656">
    <property type="entry name" value="PROTEIN CBR-CLEC-78"/>
    <property type="match status" value="1"/>
</dbReference>
<feature type="domain" description="Sushi" evidence="10">
    <location>
        <begin position="206"/>
        <end position="265"/>
    </location>
</feature>
<dbReference type="InterPro" id="IPR000436">
    <property type="entry name" value="Sushi_SCR_CCP_dom"/>
</dbReference>
<dbReference type="SMART" id="SM00032">
    <property type="entry name" value="CCP"/>
    <property type="match status" value="4"/>
</dbReference>
<keyword evidence="2" id="KW-0732">Signal</keyword>
<reference evidence="11" key="1">
    <citation type="submission" date="2020-07" db="EMBL/GenBank/DDBJ databases">
        <title>Clarias magur genome sequencing, assembly and annotation.</title>
        <authorList>
            <person name="Kushwaha B."/>
            <person name="Kumar R."/>
            <person name="Das P."/>
            <person name="Joshi C.G."/>
            <person name="Kumar D."/>
            <person name="Nagpure N.S."/>
            <person name="Pandey M."/>
            <person name="Agarwal S."/>
            <person name="Srivastava S."/>
            <person name="Singh M."/>
            <person name="Sahoo L."/>
            <person name="Jayasankar P."/>
            <person name="Meher P.K."/>
            <person name="Koringa P.G."/>
            <person name="Iquebal M.A."/>
            <person name="Das S.P."/>
            <person name="Bit A."/>
            <person name="Patnaik S."/>
            <person name="Patel N."/>
            <person name="Shah T.M."/>
            <person name="Hinsu A."/>
            <person name="Jena J.K."/>
        </authorList>
    </citation>
    <scope>NUCLEOTIDE SEQUENCE</scope>
    <source>
        <strain evidence="11">CIFAMagur01</strain>
        <tissue evidence="11">Testis</tissue>
    </source>
</reference>
<feature type="region of interest" description="Disordered" evidence="8">
    <location>
        <begin position="404"/>
        <end position="423"/>
    </location>
</feature>
<proteinExistence type="predicted"/>
<feature type="disulfide bond" evidence="7">
    <location>
        <begin position="114"/>
        <end position="141"/>
    </location>
</feature>
<feature type="disulfide bond" evidence="7">
    <location>
        <begin position="56"/>
        <end position="83"/>
    </location>
</feature>
<keyword evidence="9" id="KW-1133">Transmembrane helix</keyword>
<dbReference type="FunFam" id="2.10.70.10:FF:000011">
    <property type="entry name" value="CUB and sushi domain-containing protein 3 isoform A"/>
    <property type="match status" value="3"/>
</dbReference>